<comment type="caution">
    <text evidence="2">The sequence shown here is derived from an EMBL/GenBank/DDBJ whole genome shotgun (WGS) entry which is preliminary data.</text>
</comment>
<organism evidence="2 3">
    <name type="scientific">Gymnopilus junonius</name>
    <name type="common">Spectacular rustgill mushroom</name>
    <name type="synonym">Gymnopilus spectabilis subsp. junonius</name>
    <dbReference type="NCBI Taxonomy" id="109634"/>
    <lineage>
        <taxon>Eukaryota</taxon>
        <taxon>Fungi</taxon>
        <taxon>Dikarya</taxon>
        <taxon>Basidiomycota</taxon>
        <taxon>Agaricomycotina</taxon>
        <taxon>Agaricomycetes</taxon>
        <taxon>Agaricomycetidae</taxon>
        <taxon>Agaricales</taxon>
        <taxon>Agaricineae</taxon>
        <taxon>Hymenogastraceae</taxon>
        <taxon>Gymnopilus</taxon>
    </lineage>
</organism>
<name>A0A9P5N9E7_GYMJU</name>
<sequence>MLNFTVLNDTIQTLKSTNSLQYLLYMKDKYHIFHVTCTKSNTFLKSTAKIRPQKSPLHLRVKDTILDVVFILSKGTVTLCEVLSELVQVILWEEVERASFTADQVSFFSYILSMPFLRHLPFVINEDLSPVSPLHLLSQGGTNKSLDPAADLSSMANEDMIRSKPGDDAEPGRSNASPSLSDVDSLNGTFDESMQVPLPLGGESEELPVNEDVVMGNPQPDDAESDDDLDMQSSFAQSLANCLNGTFASAAEGDIVDPAVAQSHSCPPIDPSEPGANDSVDPEILTLAPGLDGKNLSPLGKAAFQPESQATDDSISEDDDTALEVPEGGSLKCLKTCLLVKNE</sequence>
<feature type="region of interest" description="Disordered" evidence="1">
    <location>
        <begin position="160"/>
        <end position="204"/>
    </location>
</feature>
<proteinExistence type="predicted"/>
<feature type="compositionally biased region" description="Basic and acidic residues" evidence="1">
    <location>
        <begin position="160"/>
        <end position="171"/>
    </location>
</feature>
<evidence type="ECO:0000313" key="2">
    <source>
        <dbReference type="EMBL" id="KAF8869846.1"/>
    </source>
</evidence>
<dbReference type="Proteomes" id="UP000724874">
    <property type="component" value="Unassembled WGS sequence"/>
</dbReference>
<accession>A0A9P5N9E7</accession>
<evidence type="ECO:0000256" key="1">
    <source>
        <dbReference type="SAM" id="MobiDB-lite"/>
    </source>
</evidence>
<feature type="compositionally biased region" description="Polar residues" evidence="1">
    <location>
        <begin position="174"/>
        <end position="192"/>
    </location>
</feature>
<gene>
    <name evidence="2" type="ORF">CPB84DRAFT_1754797</name>
</gene>
<feature type="region of interest" description="Disordered" evidence="1">
    <location>
        <begin position="261"/>
        <end position="283"/>
    </location>
</feature>
<keyword evidence="3" id="KW-1185">Reference proteome</keyword>
<dbReference type="AlphaFoldDB" id="A0A9P5N9E7"/>
<feature type="region of interest" description="Disordered" evidence="1">
    <location>
        <begin position="297"/>
        <end position="323"/>
    </location>
</feature>
<dbReference type="EMBL" id="JADNYJ010000398">
    <property type="protein sequence ID" value="KAF8869846.1"/>
    <property type="molecule type" value="Genomic_DNA"/>
</dbReference>
<evidence type="ECO:0000313" key="3">
    <source>
        <dbReference type="Proteomes" id="UP000724874"/>
    </source>
</evidence>
<reference evidence="2" key="1">
    <citation type="submission" date="2020-11" db="EMBL/GenBank/DDBJ databases">
        <authorList>
            <consortium name="DOE Joint Genome Institute"/>
            <person name="Ahrendt S."/>
            <person name="Riley R."/>
            <person name="Andreopoulos W."/>
            <person name="LaButti K."/>
            <person name="Pangilinan J."/>
            <person name="Ruiz-duenas F.J."/>
            <person name="Barrasa J.M."/>
            <person name="Sanchez-Garcia M."/>
            <person name="Camarero S."/>
            <person name="Miyauchi S."/>
            <person name="Serrano A."/>
            <person name="Linde D."/>
            <person name="Babiker R."/>
            <person name="Drula E."/>
            <person name="Ayuso-Fernandez I."/>
            <person name="Pacheco R."/>
            <person name="Padilla G."/>
            <person name="Ferreira P."/>
            <person name="Barriuso J."/>
            <person name="Kellner H."/>
            <person name="Castanera R."/>
            <person name="Alfaro M."/>
            <person name="Ramirez L."/>
            <person name="Pisabarro A.G."/>
            <person name="Kuo A."/>
            <person name="Tritt A."/>
            <person name="Lipzen A."/>
            <person name="He G."/>
            <person name="Yan M."/>
            <person name="Ng V."/>
            <person name="Cullen D."/>
            <person name="Martin F."/>
            <person name="Rosso M.-N."/>
            <person name="Henrissat B."/>
            <person name="Hibbett D."/>
            <person name="Martinez A.T."/>
            <person name="Grigoriev I.V."/>
        </authorList>
    </citation>
    <scope>NUCLEOTIDE SEQUENCE</scope>
    <source>
        <strain evidence="2">AH 44721</strain>
    </source>
</reference>
<protein>
    <submittedName>
        <fullName evidence="2">Uncharacterized protein</fullName>
    </submittedName>
</protein>